<dbReference type="EMBL" id="JADPRT010000018">
    <property type="protein sequence ID" value="MBF9072685.1"/>
    <property type="molecule type" value="Genomic_DNA"/>
</dbReference>
<evidence type="ECO:0000313" key="3">
    <source>
        <dbReference type="Proteomes" id="UP000657385"/>
    </source>
</evidence>
<evidence type="ECO:0000313" key="2">
    <source>
        <dbReference type="EMBL" id="MBF9072685.1"/>
    </source>
</evidence>
<keyword evidence="3" id="KW-1185">Reference proteome</keyword>
<name>A0A931B7K8_9ACTN</name>
<dbReference type="RefSeq" id="WP_196197859.1">
    <property type="nucleotide sequence ID" value="NZ_JADPRT010000018.1"/>
</dbReference>
<accession>A0A931B7K8</accession>
<dbReference type="Proteomes" id="UP000657385">
    <property type="component" value="Unassembled WGS sequence"/>
</dbReference>
<gene>
    <name evidence="2" type="ORF">I2501_32180</name>
</gene>
<evidence type="ECO:0000256" key="1">
    <source>
        <dbReference type="SAM" id="MobiDB-lite"/>
    </source>
</evidence>
<organism evidence="2 3">
    <name type="scientific">Streptacidiphilus fuscans</name>
    <dbReference type="NCBI Taxonomy" id="2789292"/>
    <lineage>
        <taxon>Bacteria</taxon>
        <taxon>Bacillati</taxon>
        <taxon>Actinomycetota</taxon>
        <taxon>Actinomycetes</taxon>
        <taxon>Kitasatosporales</taxon>
        <taxon>Streptomycetaceae</taxon>
        <taxon>Streptacidiphilus</taxon>
    </lineage>
</organism>
<feature type="region of interest" description="Disordered" evidence="1">
    <location>
        <begin position="103"/>
        <end position="133"/>
    </location>
</feature>
<comment type="caution">
    <text evidence="2">The sequence shown here is derived from an EMBL/GenBank/DDBJ whole genome shotgun (WGS) entry which is preliminary data.</text>
</comment>
<proteinExistence type="predicted"/>
<reference evidence="2" key="1">
    <citation type="submission" date="2020-11" db="EMBL/GenBank/DDBJ databases">
        <title>Isolation and identification of active actinomycetes.</title>
        <authorList>
            <person name="Yu B."/>
        </authorList>
    </citation>
    <scope>NUCLEOTIDE SEQUENCE</scope>
    <source>
        <strain evidence="2">NEAU-YB345</strain>
    </source>
</reference>
<feature type="compositionally biased region" description="Basic and acidic residues" evidence="1">
    <location>
        <begin position="103"/>
        <end position="117"/>
    </location>
</feature>
<sequence length="133" mass="14499">MLEKLLHHKLLREGLEGKGVITARKLGAPMSETGAGGFYIGVEGHIKFDDGTQAVFSSRRLDPHKLGDLDVGTIVPVRYSADHQHVVLDTPRLEALRAAKKHEAAGWAEQKRQRDIAAADAKLAQEGGHPDHN</sequence>
<dbReference type="AlphaFoldDB" id="A0A931B7K8"/>
<protein>
    <submittedName>
        <fullName evidence="2">Uncharacterized protein</fullName>
    </submittedName>
</protein>